<dbReference type="GO" id="GO:0005886">
    <property type="term" value="C:plasma membrane"/>
    <property type="evidence" value="ECO:0007669"/>
    <property type="project" value="TreeGrafter"/>
</dbReference>
<accession>A0A7X4RUA0</accession>
<comment type="caution">
    <text evidence="10">The sequence shown here is derived from an EMBL/GenBank/DDBJ whole genome shotgun (WGS) entry which is preliminary data.</text>
</comment>
<comment type="subcellular location">
    <subcellularLocation>
        <location evidence="1">Membrane</location>
        <topology evidence="1">Multi-pass membrane protein</topology>
    </subcellularLocation>
</comment>
<feature type="transmembrane region" description="Helical" evidence="9">
    <location>
        <begin position="77"/>
        <end position="99"/>
    </location>
</feature>
<reference evidence="10 11" key="1">
    <citation type="submission" date="2019-10" db="EMBL/GenBank/DDBJ databases">
        <title>Vibrio sp. nov. isolated from a shrimp pond.</title>
        <authorList>
            <person name="Gomez-Gil B."/>
            <person name="Enciso-Ibarra J."/>
            <person name="Enciso-Ibarra K."/>
            <person name="Bolan-Mejia C."/>
        </authorList>
    </citation>
    <scope>NUCLEOTIDE SEQUENCE [LARGE SCALE GENOMIC DNA]</scope>
    <source>
        <strain evidence="10 11">CAIM 722</strain>
    </source>
</reference>
<evidence type="ECO:0000256" key="9">
    <source>
        <dbReference type="SAM" id="Phobius"/>
    </source>
</evidence>
<feature type="transmembrane region" description="Helical" evidence="9">
    <location>
        <begin position="44"/>
        <end position="65"/>
    </location>
</feature>
<dbReference type="GO" id="GO:0015293">
    <property type="term" value="F:symporter activity"/>
    <property type="evidence" value="ECO:0007669"/>
    <property type="project" value="UniProtKB-KW"/>
</dbReference>
<dbReference type="EMBL" id="WEKT01000007">
    <property type="protein sequence ID" value="MZI92859.1"/>
    <property type="molecule type" value="Genomic_DNA"/>
</dbReference>
<dbReference type="PROSITE" id="PS50283">
    <property type="entry name" value="NA_SOLUT_SYMP_3"/>
    <property type="match status" value="1"/>
</dbReference>
<keyword evidence="11" id="KW-1185">Reference proteome</keyword>
<evidence type="ECO:0000256" key="6">
    <source>
        <dbReference type="ARBA" id="ARBA00022989"/>
    </source>
</evidence>
<keyword evidence="5" id="KW-0769">Symport</keyword>
<evidence type="ECO:0000256" key="1">
    <source>
        <dbReference type="ARBA" id="ARBA00004141"/>
    </source>
</evidence>
<keyword evidence="7 9" id="KW-0472">Membrane</keyword>
<evidence type="ECO:0000256" key="4">
    <source>
        <dbReference type="ARBA" id="ARBA00022692"/>
    </source>
</evidence>
<dbReference type="Pfam" id="PF00474">
    <property type="entry name" value="SSF"/>
    <property type="match status" value="1"/>
</dbReference>
<comment type="similarity">
    <text evidence="2 8">Belongs to the sodium:solute symporter (SSF) (TC 2.A.21) family.</text>
</comment>
<evidence type="ECO:0000256" key="3">
    <source>
        <dbReference type="ARBA" id="ARBA00022448"/>
    </source>
</evidence>
<evidence type="ECO:0000313" key="10">
    <source>
        <dbReference type="EMBL" id="MZI92859.1"/>
    </source>
</evidence>
<feature type="transmembrane region" description="Helical" evidence="9">
    <location>
        <begin position="396"/>
        <end position="421"/>
    </location>
</feature>
<name>A0A7X4RUA0_9VIBR</name>
<dbReference type="InterPro" id="IPR038377">
    <property type="entry name" value="Na/Glc_symporter_sf"/>
</dbReference>
<dbReference type="InterPro" id="IPR001734">
    <property type="entry name" value="Na/solute_symporter"/>
</dbReference>
<feature type="transmembrane region" description="Helical" evidence="9">
    <location>
        <begin position="160"/>
        <end position="177"/>
    </location>
</feature>
<keyword evidence="6 9" id="KW-1133">Transmembrane helix</keyword>
<feature type="transmembrane region" description="Helical" evidence="9">
    <location>
        <begin position="428"/>
        <end position="445"/>
    </location>
</feature>
<feature type="transmembrane region" description="Helical" evidence="9">
    <location>
        <begin position="319"/>
        <end position="338"/>
    </location>
</feature>
<dbReference type="RefSeq" id="WP_161154155.1">
    <property type="nucleotide sequence ID" value="NZ_WEKT01000007.1"/>
</dbReference>
<keyword evidence="3" id="KW-0813">Transport</keyword>
<protein>
    <submittedName>
        <fullName evidence="10">Sodium:solute symporter family protein</fullName>
    </submittedName>
</protein>
<gene>
    <name evidence="10" type="ORF">F9817_06580</name>
</gene>
<feature type="transmembrane region" description="Helical" evidence="9">
    <location>
        <begin position="6"/>
        <end position="24"/>
    </location>
</feature>
<proteinExistence type="inferred from homology"/>
<feature type="transmembrane region" description="Helical" evidence="9">
    <location>
        <begin position="120"/>
        <end position="140"/>
    </location>
</feature>
<sequence>MNGSSMLITAITVAYLIVILLVGISAKRGQKSTLENYVAGGRNVGFIVLFFIFGAECFSASAFLGTPGWAYSKGMPVLYIIAYLTLGIVVWWLMGPIIAKSGRKKGLLTQAEFFTDRYPNKILGVFIGIISLCAMIPYLTVQIAGAGMLFESATGGIVPFWLGALVATAVVTVYVFVSGLSGIGWTNLLQGIMMVAIAWYLGLVTPEHFFGGVGAMFEQIKEKAPEYLTMPGASGMGWGAYSTAILVSTLGIVMWPHIFMKFYTAESGRTLKRVFVFYPLYGVIMVPLMFIGFAGILVFQGQPLAKADDVLLELVVNRVGFSDWIIGIVLSGALAAAMSTASNLAHTSASIFARDVLYPLPKFNRMNEHQMLLTTRIGVIIVSILAYALAMAKIPTLAALLLAAYGIIVQLFPMLVGALWWKKATTPAAISGLVVGSILALYFQLSGNSPFGWNGGFVGLIVNTIVFVAVSLKGHATETAQSPIQDA</sequence>
<feature type="transmembrane region" description="Helical" evidence="9">
    <location>
        <begin position="451"/>
        <end position="472"/>
    </location>
</feature>
<evidence type="ECO:0000256" key="2">
    <source>
        <dbReference type="ARBA" id="ARBA00006434"/>
    </source>
</evidence>
<evidence type="ECO:0000313" key="11">
    <source>
        <dbReference type="Proteomes" id="UP000462621"/>
    </source>
</evidence>
<evidence type="ECO:0000256" key="8">
    <source>
        <dbReference type="RuleBase" id="RU362091"/>
    </source>
</evidence>
<dbReference type="Proteomes" id="UP000462621">
    <property type="component" value="Unassembled WGS sequence"/>
</dbReference>
<feature type="transmembrane region" description="Helical" evidence="9">
    <location>
        <begin position="275"/>
        <end position="299"/>
    </location>
</feature>
<evidence type="ECO:0000256" key="7">
    <source>
        <dbReference type="ARBA" id="ARBA00023136"/>
    </source>
</evidence>
<keyword evidence="4 9" id="KW-0812">Transmembrane</keyword>
<dbReference type="InterPro" id="IPR050277">
    <property type="entry name" value="Sodium:Solute_Symporter"/>
</dbReference>
<organism evidence="10 11">
    <name type="scientific">Vibrio eleionomae</name>
    <dbReference type="NCBI Taxonomy" id="2653505"/>
    <lineage>
        <taxon>Bacteria</taxon>
        <taxon>Pseudomonadati</taxon>
        <taxon>Pseudomonadota</taxon>
        <taxon>Gammaproteobacteria</taxon>
        <taxon>Vibrionales</taxon>
        <taxon>Vibrionaceae</taxon>
        <taxon>Vibrio</taxon>
    </lineage>
</organism>
<feature type="transmembrane region" description="Helical" evidence="9">
    <location>
        <begin position="238"/>
        <end position="263"/>
    </location>
</feature>
<dbReference type="PANTHER" id="PTHR48086">
    <property type="entry name" value="SODIUM/PROLINE SYMPORTER-RELATED"/>
    <property type="match status" value="1"/>
</dbReference>
<dbReference type="CDD" id="cd10322">
    <property type="entry name" value="SLC5sbd"/>
    <property type="match status" value="1"/>
</dbReference>
<feature type="transmembrane region" description="Helical" evidence="9">
    <location>
        <begin position="371"/>
        <end position="390"/>
    </location>
</feature>
<evidence type="ECO:0000256" key="5">
    <source>
        <dbReference type="ARBA" id="ARBA00022847"/>
    </source>
</evidence>
<dbReference type="AlphaFoldDB" id="A0A7X4RUA0"/>
<dbReference type="Gene3D" id="1.20.1730.10">
    <property type="entry name" value="Sodium/glucose cotransporter"/>
    <property type="match status" value="1"/>
</dbReference>